<dbReference type="InterPro" id="IPR013057">
    <property type="entry name" value="AA_transpt_TM"/>
</dbReference>
<feature type="transmembrane region" description="Helical" evidence="5">
    <location>
        <begin position="782"/>
        <end position="804"/>
    </location>
</feature>
<gene>
    <name evidence="7" type="ORF">O3G_MSEX011445</name>
</gene>
<feature type="transmembrane region" description="Helical" evidence="5">
    <location>
        <begin position="758"/>
        <end position="775"/>
    </location>
</feature>
<feature type="transmembrane region" description="Helical" evidence="5">
    <location>
        <begin position="252"/>
        <end position="274"/>
    </location>
</feature>
<evidence type="ECO:0000259" key="6">
    <source>
        <dbReference type="Pfam" id="PF01490"/>
    </source>
</evidence>
<feature type="transmembrane region" description="Helical" evidence="5">
    <location>
        <begin position="941"/>
        <end position="961"/>
    </location>
</feature>
<feature type="domain" description="Amino acid transporter transmembrane" evidence="6">
    <location>
        <begin position="95"/>
        <end position="492"/>
    </location>
</feature>
<evidence type="ECO:0000313" key="7">
    <source>
        <dbReference type="EMBL" id="KAG6459549.1"/>
    </source>
</evidence>
<proteinExistence type="predicted"/>
<feature type="domain" description="Amino acid transporter transmembrane" evidence="6">
    <location>
        <begin position="625"/>
        <end position="1026"/>
    </location>
</feature>
<feature type="transmembrane region" description="Helical" evidence="5">
    <location>
        <begin position="294"/>
        <end position="312"/>
    </location>
</feature>
<protein>
    <recommendedName>
        <fullName evidence="6">Amino acid transporter transmembrane domain-containing protein</fullName>
    </recommendedName>
</protein>
<feature type="transmembrane region" description="Helical" evidence="5">
    <location>
        <begin position="898"/>
        <end position="921"/>
    </location>
</feature>
<evidence type="ECO:0000313" key="8">
    <source>
        <dbReference type="Proteomes" id="UP000791440"/>
    </source>
</evidence>
<dbReference type="GO" id="GO:0005774">
    <property type="term" value="C:vacuolar membrane"/>
    <property type="evidence" value="ECO:0007669"/>
    <property type="project" value="TreeGrafter"/>
</dbReference>
<dbReference type="Proteomes" id="UP000791440">
    <property type="component" value="Unassembled WGS sequence"/>
</dbReference>
<feature type="transmembrane region" description="Helical" evidence="5">
    <location>
        <begin position="189"/>
        <end position="208"/>
    </location>
</feature>
<feature type="transmembrane region" description="Helical" evidence="5">
    <location>
        <begin position="324"/>
        <end position="348"/>
    </location>
</feature>
<dbReference type="GO" id="GO:0015179">
    <property type="term" value="F:L-amino acid transmembrane transporter activity"/>
    <property type="evidence" value="ECO:0007669"/>
    <property type="project" value="TreeGrafter"/>
</dbReference>
<evidence type="ECO:0000256" key="1">
    <source>
        <dbReference type="ARBA" id="ARBA00004141"/>
    </source>
</evidence>
<dbReference type="AlphaFoldDB" id="A0A921ZLQ3"/>
<keyword evidence="2 5" id="KW-0812">Transmembrane</keyword>
<feature type="transmembrane region" description="Helical" evidence="5">
    <location>
        <begin position="855"/>
        <end position="878"/>
    </location>
</feature>
<sequence>MTGERSGAGPTALRAFRGTGVSHREFPDSELRLNYILITNDRMVKPEKNNIDLNNFSSTAELTAHPGFQSSINIISSKEDKPYNPFEHRMLEHPNTTIGSIVHLLKACLGSGILAMPAAFKNAGLVTGSIGVLLAGFISTHTVHILVKTSQEVCVDAKKPSMSYAETCEAAFNYGPKGVRKWGHFVKNVVDYSMVLAYISVLCVYVVFVGSSFKETLDAYMPDNKLSIQTYCALTLVPLVLLCQIRNLKYLVPFSAIANVLIFIVFAITLYYVFVDLPPLKEREMVAEVTQWPLFLSTVIFAMGSIGVVMPVENEMAKPQQFLSCPGVLNITMIIVVALYGFVGFFGYVQFGDQVKGSVTLNLPQDELMAQSAKFLMALVIYLTYALQFYVPMEWITRMLKKRESDRYENVIQISIRIVIVSISVAVAAAFPNLELVISFFGAIFFSTLGLLIPAVVDTVYHWDKDLGKYNYVLWKNTILGIISLAALVSGTHGDQSQRKAARYAGDIIMRKSVRNVQVHSLFLHSHSPVCICTNCFILKLIMDVIPVMYSGYPKLCHVSKFTVRLITKDRMAKPAKNNIDLNNCSSTAELTAHPGFQSSISIISENKEDKPYNPFEHRMLEHPNTTIGTIVHLFKASIGSGILAMPAAFKNAGLVTGSIGTLLAGLICTHTVHILVKTSQEVCVDAKKPSMSFAETCEAAFTYGPKGVRKWGHFVKNVVDFSMVLTYISVLCVYVVFIGSSFKETLDVYMPDNKLSIQTYCALTLVPLVLLCQIRNLKYLVPFSAIANVLIFVVFAITLYYVFLDLPPLKEREMVAEVTQWPLFLSTVVFAMEGIGVMMPMVNEMANPQQFLGCPGVLNITMTVVIPLYGIVGFFGYVQFGDQAKGSVTLNLPQDELMAQSAKILMALVIYLSYGLQFYVPMEWITRMLKKRESEKYENVIQISLRILIVTVSVAVAAAFPDLELVINFVGAIFFSTLGLLTPAVVDTVYHWDKDLGKYNYVLWKNTIIGIIALVALVSGAYVSILGMVEEFGQQELEGSHSNVTSL</sequence>
<feature type="transmembrane region" description="Helical" evidence="5">
    <location>
        <begin position="719"/>
        <end position="738"/>
    </location>
</feature>
<dbReference type="PANTHER" id="PTHR22950:SF494">
    <property type="entry name" value="GH04538P"/>
    <property type="match status" value="1"/>
</dbReference>
<feature type="transmembrane region" description="Helical" evidence="5">
    <location>
        <begin position="228"/>
        <end position="245"/>
    </location>
</feature>
<evidence type="ECO:0000256" key="3">
    <source>
        <dbReference type="ARBA" id="ARBA00022989"/>
    </source>
</evidence>
<feature type="transmembrane region" description="Helical" evidence="5">
    <location>
        <begin position="1008"/>
        <end position="1030"/>
    </location>
</feature>
<dbReference type="Pfam" id="PF01490">
    <property type="entry name" value="Aa_trans"/>
    <property type="match status" value="2"/>
</dbReference>
<reference evidence="7" key="2">
    <citation type="submission" date="2020-12" db="EMBL/GenBank/DDBJ databases">
        <authorList>
            <person name="Kanost M."/>
        </authorList>
    </citation>
    <scope>NUCLEOTIDE SEQUENCE</scope>
</reference>
<feature type="transmembrane region" description="Helical" evidence="5">
    <location>
        <begin position="368"/>
        <end position="391"/>
    </location>
</feature>
<evidence type="ECO:0000256" key="4">
    <source>
        <dbReference type="ARBA" id="ARBA00023136"/>
    </source>
</evidence>
<evidence type="ECO:0000256" key="2">
    <source>
        <dbReference type="ARBA" id="ARBA00022692"/>
    </source>
</evidence>
<accession>A0A921ZLQ3</accession>
<comment type="caution">
    <text evidence="7">The sequence shown here is derived from an EMBL/GenBank/DDBJ whole genome shotgun (WGS) entry which is preliminary data.</text>
</comment>
<dbReference type="PANTHER" id="PTHR22950">
    <property type="entry name" value="AMINO ACID TRANSPORTER"/>
    <property type="match status" value="1"/>
</dbReference>
<organism evidence="7 8">
    <name type="scientific">Manduca sexta</name>
    <name type="common">Tobacco hawkmoth</name>
    <name type="synonym">Tobacco hornworm</name>
    <dbReference type="NCBI Taxonomy" id="7130"/>
    <lineage>
        <taxon>Eukaryota</taxon>
        <taxon>Metazoa</taxon>
        <taxon>Ecdysozoa</taxon>
        <taxon>Arthropoda</taxon>
        <taxon>Hexapoda</taxon>
        <taxon>Insecta</taxon>
        <taxon>Pterygota</taxon>
        <taxon>Neoptera</taxon>
        <taxon>Endopterygota</taxon>
        <taxon>Lepidoptera</taxon>
        <taxon>Glossata</taxon>
        <taxon>Ditrysia</taxon>
        <taxon>Bombycoidea</taxon>
        <taxon>Sphingidae</taxon>
        <taxon>Sphinginae</taxon>
        <taxon>Sphingini</taxon>
        <taxon>Manduca</taxon>
    </lineage>
</organism>
<feature type="transmembrane region" description="Helical" evidence="5">
    <location>
        <begin position="967"/>
        <end position="987"/>
    </location>
</feature>
<feature type="transmembrane region" description="Helical" evidence="5">
    <location>
        <begin position="824"/>
        <end position="843"/>
    </location>
</feature>
<comment type="subcellular location">
    <subcellularLocation>
        <location evidence="1">Membrane</location>
        <topology evidence="1">Multi-pass membrane protein</topology>
    </subcellularLocation>
</comment>
<evidence type="ECO:0000256" key="5">
    <source>
        <dbReference type="SAM" id="Phobius"/>
    </source>
</evidence>
<keyword evidence="4 5" id="KW-0472">Membrane</keyword>
<reference evidence="7" key="1">
    <citation type="journal article" date="2016" name="Insect Biochem. Mol. Biol.">
        <title>Multifaceted biological insights from a draft genome sequence of the tobacco hornworm moth, Manduca sexta.</title>
        <authorList>
            <person name="Kanost M.R."/>
            <person name="Arrese E.L."/>
            <person name="Cao X."/>
            <person name="Chen Y.R."/>
            <person name="Chellapilla S."/>
            <person name="Goldsmith M.R."/>
            <person name="Grosse-Wilde E."/>
            <person name="Heckel D.G."/>
            <person name="Herndon N."/>
            <person name="Jiang H."/>
            <person name="Papanicolaou A."/>
            <person name="Qu J."/>
            <person name="Soulages J.L."/>
            <person name="Vogel H."/>
            <person name="Walters J."/>
            <person name="Waterhouse R.M."/>
            <person name="Ahn S.J."/>
            <person name="Almeida F.C."/>
            <person name="An C."/>
            <person name="Aqrawi P."/>
            <person name="Bretschneider A."/>
            <person name="Bryant W.B."/>
            <person name="Bucks S."/>
            <person name="Chao H."/>
            <person name="Chevignon G."/>
            <person name="Christen J.M."/>
            <person name="Clarke D.F."/>
            <person name="Dittmer N.T."/>
            <person name="Ferguson L.C.F."/>
            <person name="Garavelou S."/>
            <person name="Gordon K.H.J."/>
            <person name="Gunaratna R.T."/>
            <person name="Han Y."/>
            <person name="Hauser F."/>
            <person name="He Y."/>
            <person name="Heidel-Fischer H."/>
            <person name="Hirsh A."/>
            <person name="Hu Y."/>
            <person name="Jiang H."/>
            <person name="Kalra D."/>
            <person name="Klinner C."/>
            <person name="Konig C."/>
            <person name="Kovar C."/>
            <person name="Kroll A.R."/>
            <person name="Kuwar S.S."/>
            <person name="Lee S.L."/>
            <person name="Lehman R."/>
            <person name="Li K."/>
            <person name="Li Z."/>
            <person name="Liang H."/>
            <person name="Lovelace S."/>
            <person name="Lu Z."/>
            <person name="Mansfield J.H."/>
            <person name="McCulloch K.J."/>
            <person name="Mathew T."/>
            <person name="Morton B."/>
            <person name="Muzny D.M."/>
            <person name="Neunemann D."/>
            <person name="Ongeri F."/>
            <person name="Pauchet Y."/>
            <person name="Pu L.L."/>
            <person name="Pyrousis I."/>
            <person name="Rao X.J."/>
            <person name="Redding A."/>
            <person name="Roesel C."/>
            <person name="Sanchez-Gracia A."/>
            <person name="Schaack S."/>
            <person name="Shukla A."/>
            <person name="Tetreau G."/>
            <person name="Wang Y."/>
            <person name="Xiong G.H."/>
            <person name="Traut W."/>
            <person name="Walsh T.K."/>
            <person name="Worley K.C."/>
            <person name="Wu D."/>
            <person name="Wu W."/>
            <person name="Wu Y.Q."/>
            <person name="Zhang X."/>
            <person name="Zou Z."/>
            <person name="Zucker H."/>
            <person name="Briscoe A.D."/>
            <person name="Burmester T."/>
            <person name="Clem R.J."/>
            <person name="Feyereisen R."/>
            <person name="Grimmelikhuijzen C.J.P."/>
            <person name="Hamodrakas S.J."/>
            <person name="Hansson B.S."/>
            <person name="Huguet E."/>
            <person name="Jermiin L.S."/>
            <person name="Lan Q."/>
            <person name="Lehman H.K."/>
            <person name="Lorenzen M."/>
            <person name="Merzendorfer H."/>
            <person name="Michalopoulos I."/>
            <person name="Morton D.B."/>
            <person name="Muthukrishnan S."/>
            <person name="Oakeshott J.G."/>
            <person name="Palmer W."/>
            <person name="Park Y."/>
            <person name="Passarelli A.L."/>
            <person name="Rozas J."/>
            <person name="Schwartz L.M."/>
            <person name="Smith W."/>
            <person name="Southgate A."/>
            <person name="Vilcinskas A."/>
            <person name="Vogt R."/>
            <person name="Wang P."/>
            <person name="Werren J."/>
            <person name="Yu X.Q."/>
            <person name="Zhou J.J."/>
            <person name="Brown S.J."/>
            <person name="Scherer S.E."/>
            <person name="Richards S."/>
            <person name="Blissard G.W."/>
        </authorList>
    </citation>
    <scope>NUCLEOTIDE SEQUENCE</scope>
</reference>
<feature type="transmembrane region" description="Helical" evidence="5">
    <location>
        <begin position="437"/>
        <end position="457"/>
    </location>
</feature>
<name>A0A921ZLQ3_MANSE</name>
<dbReference type="EMBL" id="JH668626">
    <property type="protein sequence ID" value="KAG6459549.1"/>
    <property type="molecule type" value="Genomic_DNA"/>
</dbReference>
<keyword evidence="8" id="KW-1185">Reference proteome</keyword>
<keyword evidence="3 5" id="KW-1133">Transmembrane helix</keyword>